<sequence length="363" mass="40758">MSRPSSSETPDSRVRTPKRPRTDSSSMSPLPAPFVRNTQFWYDDGNVIIVAQNVGFRVYKGLLSKSSRVLGYMVNAAQLPPSQSRDQPESGDNCTVVHVTDTAAEMRSLLMVLLEGRHYMQRRLEFTFEDMANCIQLAYKYEIEDLLEDSLKELRRYYSDDFDAWDSRVESAEPTHAIVAVNLARLVCPGAQSLFPSAIYACCQLDAMEMVDGHKREDGAVDSLSREDLALCINGKAELCVRAVPFIHKLFGLTNNTSCTSSDQCRKSLTSLQNLRSSRVNVSDGCDLLASWEGKIRKCGSGRRTSAERDMPLCASCITALCIRERMLRREIWLDKVWLDVSALQALDEDESEEDDAESAQDH</sequence>
<dbReference type="Proteomes" id="UP000814176">
    <property type="component" value="Unassembled WGS sequence"/>
</dbReference>
<keyword evidence="3" id="KW-1185">Reference proteome</keyword>
<dbReference type="GeneID" id="71999060"/>
<name>A0ABQ8JZ81_9APHY</name>
<dbReference type="RefSeq" id="XP_047773019.1">
    <property type="nucleotide sequence ID" value="XM_047918328.1"/>
</dbReference>
<gene>
    <name evidence="2" type="ORF">C8Q71DRAFT_400844</name>
</gene>
<dbReference type="EMBL" id="JADCUA010000037">
    <property type="protein sequence ID" value="KAH9829563.1"/>
    <property type="molecule type" value="Genomic_DNA"/>
</dbReference>
<protein>
    <recommendedName>
        <fullName evidence="4">BTB domain-containing protein</fullName>
    </recommendedName>
</protein>
<evidence type="ECO:0000313" key="2">
    <source>
        <dbReference type="EMBL" id="KAH9829563.1"/>
    </source>
</evidence>
<evidence type="ECO:0000256" key="1">
    <source>
        <dbReference type="SAM" id="MobiDB-lite"/>
    </source>
</evidence>
<feature type="region of interest" description="Disordered" evidence="1">
    <location>
        <begin position="1"/>
        <end position="30"/>
    </location>
</feature>
<accession>A0ABQ8JZ81</accession>
<reference evidence="2 3" key="1">
    <citation type="journal article" date="2021" name="Environ. Microbiol.">
        <title>Gene family expansions and transcriptome signatures uncover fungal adaptations to wood decay.</title>
        <authorList>
            <person name="Hage H."/>
            <person name="Miyauchi S."/>
            <person name="Viragh M."/>
            <person name="Drula E."/>
            <person name="Min B."/>
            <person name="Chaduli D."/>
            <person name="Navarro D."/>
            <person name="Favel A."/>
            <person name="Norest M."/>
            <person name="Lesage-Meessen L."/>
            <person name="Balint B."/>
            <person name="Merenyi Z."/>
            <person name="de Eugenio L."/>
            <person name="Morin E."/>
            <person name="Martinez A.T."/>
            <person name="Baldrian P."/>
            <person name="Stursova M."/>
            <person name="Martinez M.J."/>
            <person name="Novotny C."/>
            <person name="Magnuson J.K."/>
            <person name="Spatafora J.W."/>
            <person name="Maurice S."/>
            <person name="Pangilinan J."/>
            <person name="Andreopoulos W."/>
            <person name="LaButti K."/>
            <person name="Hundley H."/>
            <person name="Na H."/>
            <person name="Kuo A."/>
            <person name="Barry K."/>
            <person name="Lipzen A."/>
            <person name="Henrissat B."/>
            <person name="Riley R."/>
            <person name="Ahrendt S."/>
            <person name="Nagy L.G."/>
            <person name="Grigoriev I.V."/>
            <person name="Martin F."/>
            <person name="Rosso M.N."/>
        </authorList>
    </citation>
    <scope>NUCLEOTIDE SEQUENCE [LARGE SCALE GENOMIC DNA]</scope>
    <source>
        <strain evidence="2 3">CIRM-BRFM 1785</strain>
    </source>
</reference>
<organism evidence="2 3">
    <name type="scientific">Rhodofomes roseus</name>
    <dbReference type="NCBI Taxonomy" id="34475"/>
    <lineage>
        <taxon>Eukaryota</taxon>
        <taxon>Fungi</taxon>
        <taxon>Dikarya</taxon>
        <taxon>Basidiomycota</taxon>
        <taxon>Agaricomycotina</taxon>
        <taxon>Agaricomycetes</taxon>
        <taxon>Polyporales</taxon>
        <taxon>Rhodofomes</taxon>
    </lineage>
</organism>
<evidence type="ECO:0000313" key="3">
    <source>
        <dbReference type="Proteomes" id="UP000814176"/>
    </source>
</evidence>
<evidence type="ECO:0008006" key="4">
    <source>
        <dbReference type="Google" id="ProtNLM"/>
    </source>
</evidence>
<comment type="caution">
    <text evidence="2">The sequence shown here is derived from an EMBL/GenBank/DDBJ whole genome shotgun (WGS) entry which is preliminary data.</text>
</comment>
<proteinExistence type="predicted"/>